<evidence type="ECO:0000313" key="2">
    <source>
        <dbReference type="EMBL" id="SDY52109.1"/>
    </source>
</evidence>
<organism evidence="2 3">
    <name type="scientific">Hymenobacter psychrophilus</name>
    <dbReference type="NCBI Taxonomy" id="651662"/>
    <lineage>
        <taxon>Bacteria</taxon>
        <taxon>Pseudomonadati</taxon>
        <taxon>Bacteroidota</taxon>
        <taxon>Cytophagia</taxon>
        <taxon>Cytophagales</taxon>
        <taxon>Hymenobacteraceae</taxon>
        <taxon>Hymenobacter</taxon>
    </lineage>
</organism>
<dbReference type="STRING" id="651662.SAMN04488069_109154"/>
<reference evidence="3" key="1">
    <citation type="submission" date="2016-10" db="EMBL/GenBank/DDBJ databases">
        <authorList>
            <person name="Varghese N."/>
            <person name="Submissions S."/>
        </authorList>
    </citation>
    <scope>NUCLEOTIDE SEQUENCE [LARGE SCALE GENOMIC DNA]</scope>
    <source>
        <strain evidence="3">CGMCC 1.8975</strain>
    </source>
</reference>
<dbReference type="Proteomes" id="UP000199249">
    <property type="component" value="Unassembled WGS sequence"/>
</dbReference>
<evidence type="ECO:0000313" key="3">
    <source>
        <dbReference type="Proteomes" id="UP000199249"/>
    </source>
</evidence>
<feature type="signal peptide" evidence="1">
    <location>
        <begin position="1"/>
        <end position="21"/>
    </location>
</feature>
<dbReference type="RefSeq" id="WP_092741356.1">
    <property type="nucleotide sequence ID" value="NZ_FNOV01000009.1"/>
</dbReference>
<dbReference type="EMBL" id="FNOV01000009">
    <property type="protein sequence ID" value="SDY52109.1"/>
    <property type="molecule type" value="Genomic_DNA"/>
</dbReference>
<gene>
    <name evidence="2" type="ORF">SAMN04488069_109154</name>
</gene>
<dbReference type="AlphaFoldDB" id="A0A1H3KJ71"/>
<name>A0A1H3KJ71_9BACT</name>
<proteinExistence type="predicted"/>
<keyword evidence="1" id="KW-0732">Signal</keyword>
<protein>
    <submittedName>
        <fullName evidence="2">Uncharacterized protein</fullName>
    </submittedName>
</protein>
<accession>A0A1H3KJ71</accession>
<keyword evidence="3" id="KW-1185">Reference proteome</keyword>
<evidence type="ECO:0000256" key="1">
    <source>
        <dbReference type="SAM" id="SignalP"/>
    </source>
</evidence>
<dbReference type="OrthoDB" id="881467at2"/>
<feature type="chain" id="PRO_5011456386" evidence="1">
    <location>
        <begin position="22"/>
        <end position="163"/>
    </location>
</feature>
<sequence>MKRFLPLLLLPLLGAAPVAPSAPPAAPVRHLTLRIDGKNVPADTLSSRFFLSEDRALRLNIVRADDPDGQGLNIIIDRFPIKVDTYKFQEILSGRNRDASYRYNAISAYSKSCSDNPGQVVITGVNAERHWIRGTYRCQVCEVGRGARRFTLEGEFEFPVEKE</sequence>